<comment type="similarity">
    <text evidence="1">Belongs to the short-chain dehydrogenases/reductases (SDR) family.</text>
</comment>
<sequence length="244" mass="25652">MNDLDFTGKTALVVGGSSGIGNGIAHALKDRGAEVYVWGTRASAADYDGTDGSDLTGLHYEQMDVSDYQAIADYEPGFDKLDMLILSQGIVVYRRGEFEMPGWLKVIDTNLNSLMACASKFHDMLAETSGSLVIISSTAGYHATKGNPAYNASKTGAIGLTRTLGQAWAGDGIRVNGVAPGLVDTKLTKVTTQNSKRRDAAISTIPQGRLGTPEDIAGAVMYLVSPLASYVVGQTIVVDGGLIL</sequence>
<dbReference type="PRINTS" id="PR00080">
    <property type="entry name" value="SDRFAMILY"/>
</dbReference>
<dbReference type="PROSITE" id="PS00061">
    <property type="entry name" value="ADH_SHORT"/>
    <property type="match status" value="1"/>
</dbReference>
<dbReference type="RefSeq" id="WP_207041018.1">
    <property type="nucleotide sequence ID" value="NZ_JAFLNC010000001.1"/>
</dbReference>
<evidence type="ECO:0000256" key="1">
    <source>
        <dbReference type="ARBA" id="ARBA00006484"/>
    </source>
</evidence>
<dbReference type="SUPFAM" id="SSF51735">
    <property type="entry name" value="NAD(P)-binding Rossmann-fold domains"/>
    <property type="match status" value="1"/>
</dbReference>
<dbReference type="InterPro" id="IPR020904">
    <property type="entry name" value="Sc_DH/Rdtase_CS"/>
</dbReference>
<dbReference type="PRINTS" id="PR00081">
    <property type="entry name" value="GDHRDH"/>
</dbReference>
<organism evidence="2 3">
    <name type="scientific">Sneathiella sedimenti</name>
    <dbReference type="NCBI Taxonomy" id="2816034"/>
    <lineage>
        <taxon>Bacteria</taxon>
        <taxon>Pseudomonadati</taxon>
        <taxon>Pseudomonadota</taxon>
        <taxon>Alphaproteobacteria</taxon>
        <taxon>Sneathiellales</taxon>
        <taxon>Sneathiellaceae</taxon>
        <taxon>Sneathiella</taxon>
    </lineage>
</organism>
<evidence type="ECO:0000313" key="2">
    <source>
        <dbReference type="EMBL" id="MBO0332152.1"/>
    </source>
</evidence>
<name>A0ABS3F0W1_9PROT</name>
<dbReference type="InterPro" id="IPR036291">
    <property type="entry name" value="NAD(P)-bd_dom_sf"/>
</dbReference>
<evidence type="ECO:0000313" key="3">
    <source>
        <dbReference type="Proteomes" id="UP000664761"/>
    </source>
</evidence>
<reference evidence="2 3" key="1">
    <citation type="submission" date="2021-03" db="EMBL/GenBank/DDBJ databases">
        <title>Sneathiella sp. CAU 1612 isolated from Kang Won-do.</title>
        <authorList>
            <person name="Kim W."/>
        </authorList>
    </citation>
    <scope>NUCLEOTIDE SEQUENCE [LARGE SCALE GENOMIC DNA]</scope>
    <source>
        <strain evidence="2 3">CAU 1612</strain>
    </source>
</reference>
<protein>
    <submittedName>
        <fullName evidence="2">SDR family oxidoreductase</fullName>
    </submittedName>
</protein>
<keyword evidence="3" id="KW-1185">Reference proteome</keyword>
<dbReference type="EMBL" id="JAFLNC010000001">
    <property type="protein sequence ID" value="MBO0332152.1"/>
    <property type="molecule type" value="Genomic_DNA"/>
</dbReference>
<proteinExistence type="inferred from homology"/>
<accession>A0ABS3F0W1</accession>
<dbReference type="Gene3D" id="3.40.50.720">
    <property type="entry name" value="NAD(P)-binding Rossmann-like Domain"/>
    <property type="match status" value="1"/>
</dbReference>
<dbReference type="Pfam" id="PF13561">
    <property type="entry name" value="adh_short_C2"/>
    <property type="match status" value="1"/>
</dbReference>
<dbReference type="InterPro" id="IPR002347">
    <property type="entry name" value="SDR_fam"/>
</dbReference>
<dbReference type="PANTHER" id="PTHR42760:SF132">
    <property type="entry name" value="SHORT-CHAIN DEHYDROGENASE_REDUCTASE FAMILY PROTEIN"/>
    <property type="match status" value="1"/>
</dbReference>
<dbReference type="CDD" id="cd05233">
    <property type="entry name" value="SDR_c"/>
    <property type="match status" value="1"/>
</dbReference>
<gene>
    <name evidence="2" type="ORF">J0X12_00905</name>
</gene>
<dbReference type="Proteomes" id="UP000664761">
    <property type="component" value="Unassembled WGS sequence"/>
</dbReference>
<comment type="caution">
    <text evidence="2">The sequence shown here is derived from an EMBL/GenBank/DDBJ whole genome shotgun (WGS) entry which is preliminary data.</text>
</comment>
<dbReference type="PANTHER" id="PTHR42760">
    <property type="entry name" value="SHORT-CHAIN DEHYDROGENASES/REDUCTASES FAMILY MEMBER"/>
    <property type="match status" value="1"/>
</dbReference>